<name>A0A0K8USB6_BACLA</name>
<dbReference type="PANTHER" id="PTHR11705">
    <property type="entry name" value="PROTEASE FAMILY M14 CARBOXYPEPTIDASE A,B"/>
    <property type="match status" value="1"/>
</dbReference>
<gene>
    <name evidence="13" type="primary">CG17633_4</name>
    <name evidence="13" type="ORF">c0_g1_i2</name>
</gene>
<evidence type="ECO:0000256" key="3">
    <source>
        <dbReference type="ARBA" id="ARBA00022645"/>
    </source>
</evidence>
<evidence type="ECO:0000256" key="10">
    <source>
        <dbReference type="ARBA" id="ARBA00023157"/>
    </source>
</evidence>
<dbReference type="InterPro" id="IPR036990">
    <property type="entry name" value="M14A-like_propep"/>
</dbReference>
<keyword evidence="6" id="KW-0732">Signal</keyword>
<dbReference type="GO" id="GO:0006508">
    <property type="term" value="P:proteolysis"/>
    <property type="evidence" value="ECO:0007669"/>
    <property type="project" value="UniProtKB-KW"/>
</dbReference>
<reference evidence="13" key="1">
    <citation type="submission" date="2015-06" db="EMBL/GenBank/DDBJ databases">
        <authorList>
            <person name="Hoefler B.C."/>
            <person name="Straight P.D."/>
        </authorList>
    </citation>
    <scope>NUCLEOTIDE SEQUENCE</scope>
</reference>
<dbReference type="Pfam" id="PF00246">
    <property type="entry name" value="Peptidase_M14"/>
    <property type="match status" value="1"/>
</dbReference>
<dbReference type="Pfam" id="PF02244">
    <property type="entry name" value="Propep_M14"/>
    <property type="match status" value="1"/>
</dbReference>
<evidence type="ECO:0000259" key="12">
    <source>
        <dbReference type="PROSITE" id="PS52035"/>
    </source>
</evidence>
<dbReference type="PRINTS" id="PR00765">
    <property type="entry name" value="CRBOXYPTASEA"/>
</dbReference>
<keyword evidence="7" id="KW-0378">Hydrolase</keyword>
<feature type="domain" description="Peptidase M14" evidence="12">
    <location>
        <begin position="131"/>
        <end position="427"/>
    </location>
</feature>
<feature type="non-terminal residue" evidence="13">
    <location>
        <position position="1"/>
    </location>
</feature>
<proteinExistence type="inferred from homology"/>
<keyword evidence="3 13" id="KW-0121">Carboxypeptidase</keyword>
<keyword evidence="10" id="KW-1015">Disulfide bond</keyword>
<organism evidence="13">
    <name type="scientific">Bactrocera latifrons</name>
    <name type="common">Malaysian fruit fly</name>
    <name type="synonym">Chaetodacus latifrons</name>
    <dbReference type="NCBI Taxonomy" id="174628"/>
    <lineage>
        <taxon>Eukaryota</taxon>
        <taxon>Metazoa</taxon>
        <taxon>Ecdysozoa</taxon>
        <taxon>Arthropoda</taxon>
        <taxon>Hexapoda</taxon>
        <taxon>Insecta</taxon>
        <taxon>Pterygota</taxon>
        <taxon>Neoptera</taxon>
        <taxon>Endopterygota</taxon>
        <taxon>Diptera</taxon>
        <taxon>Brachycera</taxon>
        <taxon>Muscomorpha</taxon>
        <taxon>Tephritoidea</taxon>
        <taxon>Tephritidae</taxon>
        <taxon>Bactrocera</taxon>
        <taxon>Bactrocera</taxon>
    </lineage>
</organism>
<dbReference type="CDD" id="cd03860">
    <property type="entry name" value="M14_CP_A-B_like"/>
    <property type="match status" value="1"/>
</dbReference>
<dbReference type="SUPFAM" id="SSF53187">
    <property type="entry name" value="Zn-dependent exopeptidases"/>
    <property type="match status" value="1"/>
</dbReference>
<evidence type="ECO:0000256" key="1">
    <source>
        <dbReference type="ARBA" id="ARBA00001947"/>
    </source>
</evidence>
<dbReference type="FunFam" id="3.40.630.10:FF:000001">
    <property type="entry name" value="Carboxypeptidase B"/>
    <property type="match status" value="1"/>
</dbReference>
<dbReference type="OrthoDB" id="3626597at2759"/>
<dbReference type="SMART" id="SM00631">
    <property type="entry name" value="Zn_pept"/>
    <property type="match status" value="1"/>
</dbReference>
<evidence type="ECO:0000256" key="4">
    <source>
        <dbReference type="ARBA" id="ARBA00022670"/>
    </source>
</evidence>
<keyword evidence="5" id="KW-0479">Metal-binding</keyword>
<evidence type="ECO:0000256" key="2">
    <source>
        <dbReference type="ARBA" id="ARBA00005988"/>
    </source>
</evidence>
<protein>
    <submittedName>
        <fullName evidence="13">Zinc carboxypeptidase A 1</fullName>
    </submittedName>
</protein>
<comment type="cofactor">
    <cofactor evidence="1">
        <name>Zn(2+)</name>
        <dbReference type="ChEBI" id="CHEBI:29105"/>
    </cofactor>
</comment>
<keyword evidence="4" id="KW-0645">Protease</keyword>
<comment type="similarity">
    <text evidence="2 11">Belongs to the peptidase M14 family.</text>
</comment>
<feature type="active site" description="Proton donor/acceptor" evidence="11">
    <location>
        <position position="390"/>
    </location>
</feature>
<dbReference type="GO" id="GO:0005615">
    <property type="term" value="C:extracellular space"/>
    <property type="evidence" value="ECO:0007669"/>
    <property type="project" value="TreeGrafter"/>
</dbReference>
<dbReference type="PROSITE" id="PS52035">
    <property type="entry name" value="PEPTIDASE_M14"/>
    <property type="match status" value="1"/>
</dbReference>
<sequence length="444" mass="50106">EYLFKLNKGMSLKIGLITLLCLTVVALETCTAERVRYDNYRVYKVQATDRQGLEVLKQTEDTDVALLFLDGVHKIERAINVVVPPNKVADFLPILTNNKITYSLLEVNLQNAIDKDYAQLANRATTDRWTAYQTLDSNYDWLLPLPFLYPGVVTLIEAGKSYEKRPLLGVKISYQNALKKKPGIFLEAGIHAREWIAPATATYIINELLTSTNAEIRELAESYDWYIIPHANPDGYHYTHTTDRMWRKTRQPYGNCVGADPNRNFDAYWNTVGASSNPCNERYAGRAANSEIEVKSLSNYIASLKNKIQLYISFHSFSQFLLYPNGHTSELPDNVKHYQQVYNATVKAISQRYGTVYTGGNIYNAIYPAAGSSVDFAYTKLGIRMAFCFELRPNGAFNGNGMELPAEQIKPTAEEIVDGLLAMVAEVKSLGYFELINGEEVEFL</sequence>
<evidence type="ECO:0000256" key="6">
    <source>
        <dbReference type="ARBA" id="ARBA00022729"/>
    </source>
</evidence>
<dbReference type="SUPFAM" id="SSF54897">
    <property type="entry name" value="Protease propeptides/inhibitors"/>
    <property type="match status" value="1"/>
</dbReference>
<keyword evidence="8" id="KW-0862">Zinc</keyword>
<dbReference type="GO" id="GO:0008270">
    <property type="term" value="F:zinc ion binding"/>
    <property type="evidence" value="ECO:0007669"/>
    <property type="project" value="InterPro"/>
</dbReference>
<dbReference type="PROSITE" id="PS00132">
    <property type="entry name" value="CARBOXYPEPT_ZN_1"/>
    <property type="match status" value="1"/>
</dbReference>
<dbReference type="Gene3D" id="3.30.70.340">
    <property type="entry name" value="Metallocarboxypeptidase-like"/>
    <property type="match status" value="1"/>
</dbReference>
<dbReference type="EMBL" id="GDHF01022838">
    <property type="protein sequence ID" value="JAI29476.1"/>
    <property type="molecule type" value="Transcribed_RNA"/>
</dbReference>
<dbReference type="GO" id="GO:0004181">
    <property type="term" value="F:metallocarboxypeptidase activity"/>
    <property type="evidence" value="ECO:0007669"/>
    <property type="project" value="InterPro"/>
</dbReference>
<dbReference type="PANTHER" id="PTHR11705:SF156">
    <property type="entry name" value="RH39904P-RELATED"/>
    <property type="match status" value="1"/>
</dbReference>
<dbReference type="InterPro" id="IPR000834">
    <property type="entry name" value="Peptidase_M14"/>
</dbReference>
<dbReference type="AlphaFoldDB" id="A0A0K8USB6"/>
<keyword evidence="9" id="KW-0482">Metalloprotease</keyword>
<dbReference type="Gene3D" id="3.40.630.10">
    <property type="entry name" value="Zn peptidases"/>
    <property type="match status" value="1"/>
</dbReference>
<accession>A0A0K8USB6</accession>
<evidence type="ECO:0000313" key="13">
    <source>
        <dbReference type="EMBL" id="JAI29476.1"/>
    </source>
</evidence>
<evidence type="ECO:0000256" key="7">
    <source>
        <dbReference type="ARBA" id="ARBA00022801"/>
    </source>
</evidence>
<evidence type="ECO:0000256" key="9">
    <source>
        <dbReference type="ARBA" id="ARBA00023049"/>
    </source>
</evidence>
<dbReference type="InterPro" id="IPR003146">
    <property type="entry name" value="M14A_act_pep"/>
</dbReference>
<evidence type="ECO:0000256" key="8">
    <source>
        <dbReference type="ARBA" id="ARBA00022833"/>
    </source>
</evidence>
<evidence type="ECO:0000256" key="5">
    <source>
        <dbReference type="ARBA" id="ARBA00022723"/>
    </source>
</evidence>
<dbReference type="InterPro" id="IPR057246">
    <property type="entry name" value="CARBOXYPEPT_ZN_1"/>
</dbReference>
<evidence type="ECO:0000256" key="11">
    <source>
        <dbReference type="PROSITE-ProRule" id="PRU01379"/>
    </source>
</evidence>